<accession>A0A378MG93</accession>
<dbReference type="AlphaFoldDB" id="A0A378MG93"/>
<reference evidence="2 3" key="1">
    <citation type="submission" date="2018-06" db="EMBL/GenBank/DDBJ databases">
        <authorList>
            <consortium name="Pathogen Informatics"/>
            <person name="Doyle S."/>
        </authorList>
    </citation>
    <scope>NUCLEOTIDE SEQUENCE [LARGE SCALE GENOMIC DNA]</scope>
    <source>
        <strain evidence="3">NCTC 10815</strain>
    </source>
</reference>
<evidence type="ECO:0000313" key="3">
    <source>
        <dbReference type="Proteomes" id="UP000254879"/>
    </source>
</evidence>
<organism evidence="2 3">
    <name type="scientific">Listeria grayi</name>
    <name type="common">Listeria murrayi</name>
    <dbReference type="NCBI Taxonomy" id="1641"/>
    <lineage>
        <taxon>Bacteria</taxon>
        <taxon>Bacillati</taxon>
        <taxon>Bacillota</taxon>
        <taxon>Bacilli</taxon>
        <taxon>Bacillales</taxon>
        <taxon>Listeriaceae</taxon>
        <taxon>Listeria</taxon>
    </lineage>
</organism>
<dbReference type="Pfam" id="PF09954">
    <property type="entry name" value="DUF2188"/>
    <property type="match status" value="1"/>
</dbReference>
<evidence type="ECO:0000313" key="2">
    <source>
        <dbReference type="EMBL" id="STY45387.1"/>
    </source>
</evidence>
<evidence type="ECO:0000256" key="1">
    <source>
        <dbReference type="SAM" id="MobiDB-lite"/>
    </source>
</evidence>
<name>A0A378MG93_LISGR</name>
<dbReference type="RefSeq" id="WP_003758021.1">
    <property type="nucleotide sequence ID" value="NZ_CABKNG010000002.1"/>
</dbReference>
<dbReference type="Proteomes" id="UP000254879">
    <property type="component" value="Unassembled WGS sequence"/>
</dbReference>
<sequence length="138" mass="15804">MPWTMDDYPDSWKNLDKLERKKAIDIGNALLKEGYKDSRAIPIATEQAKEWYKHASASEKEDLKSKHVTQHSKDSDSSGADTVDKPVHVRYKEDHWEVKSEGAKQASHTFDTKEAAKKRAEKIADNRGTKVIVHKKEE</sequence>
<feature type="region of interest" description="Disordered" evidence="1">
    <location>
        <begin position="55"/>
        <end position="138"/>
    </location>
</feature>
<protein>
    <submittedName>
        <fullName evidence="2">Uncharacterized protein conserved in bacteria</fullName>
    </submittedName>
</protein>
<feature type="compositionally biased region" description="Basic and acidic residues" evidence="1">
    <location>
        <begin position="55"/>
        <end position="102"/>
    </location>
</feature>
<proteinExistence type="predicted"/>
<feature type="compositionally biased region" description="Basic and acidic residues" evidence="1">
    <location>
        <begin position="110"/>
        <end position="138"/>
    </location>
</feature>
<dbReference type="EMBL" id="UGPG01000001">
    <property type="protein sequence ID" value="STY45387.1"/>
    <property type="molecule type" value="Genomic_DNA"/>
</dbReference>
<dbReference type="InterPro" id="IPR018691">
    <property type="entry name" value="DUF2188"/>
</dbReference>
<dbReference type="OrthoDB" id="8858565at2"/>
<gene>
    <name evidence="2" type="ORF">NCTC10815_02764</name>
</gene>